<evidence type="ECO:0000256" key="4">
    <source>
        <dbReference type="ARBA" id="ARBA00022989"/>
    </source>
</evidence>
<feature type="transmembrane region" description="Helical" evidence="6">
    <location>
        <begin position="114"/>
        <end position="132"/>
    </location>
</feature>
<sequence>MGARGQVRRAAWAAFATFAVLNLVGLFTDQHMVAAIAQPLAATSLLTAFVASVRGWTPTFVLTGIGLAIAWLTDTVPPLLPIEGRLATASLFMLTMIAYAVALAPVWARSRDSLRILLAVPYAGVVIALFVACADNAGSLMPVVLLYAVALTAMSFLAAGVNSLTWVGGTLLLASSSVLGMTWFLPGAWVPHAEFWVMLCYFAGHACLVLGILRLVPAPARAGSDLGGATLVIVES</sequence>
<accession>A0ABY6G409</accession>
<proteinExistence type="inferred from homology"/>
<evidence type="ECO:0000256" key="5">
    <source>
        <dbReference type="ARBA" id="ARBA00023136"/>
    </source>
</evidence>
<organism evidence="7 8">
    <name type="scientific">Brachybacterium huguangmaarense</name>
    <dbReference type="NCBI Taxonomy" id="1652028"/>
    <lineage>
        <taxon>Bacteria</taxon>
        <taxon>Bacillati</taxon>
        <taxon>Actinomycetota</taxon>
        <taxon>Actinomycetes</taxon>
        <taxon>Micrococcales</taxon>
        <taxon>Dermabacteraceae</taxon>
        <taxon>Brachybacterium</taxon>
    </lineage>
</organism>
<feature type="transmembrane region" description="Helical" evidence="6">
    <location>
        <begin position="195"/>
        <end position="216"/>
    </location>
</feature>
<dbReference type="InterPro" id="IPR012506">
    <property type="entry name" value="TMEM86B-like"/>
</dbReference>
<evidence type="ECO:0000256" key="6">
    <source>
        <dbReference type="SAM" id="Phobius"/>
    </source>
</evidence>
<feature type="transmembrane region" description="Helical" evidence="6">
    <location>
        <begin position="144"/>
        <end position="164"/>
    </location>
</feature>
<keyword evidence="5 6" id="KW-0472">Membrane</keyword>
<keyword evidence="8" id="KW-1185">Reference proteome</keyword>
<evidence type="ECO:0000256" key="3">
    <source>
        <dbReference type="ARBA" id="ARBA00022692"/>
    </source>
</evidence>
<dbReference type="EMBL" id="CP107020">
    <property type="protein sequence ID" value="UYG17847.1"/>
    <property type="molecule type" value="Genomic_DNA"/>
</dbReference>
<keyword evidence="4 6" id="KW-1133">Transmembrane helix</keyword>
<gene>
    <name evidence="7" type="ORF">BRM3_05340</name>
</gene>
<evidence type="ECO:0000256" key="1">
    <source>
        <dbReference type="ARBA" id="ARBA00004141"/>
    </source>
</evidence>
<dbReference type="RefSeq" id="WP_263595054.1">
    <property type="nucleotide sequence ID" value="NZ_CP107020.1"/>
</dbReference>
<feature type="transmembrane region" description="Helical" evidence="6">
    <location>
        <begin position="60"/>
        <end position="80"/>
    </location>
</feature>
<name>A0ABY6G409_9MICO</name>
<protein>
    <submittedName>
        <fullName evidence="7">Lysoplasmalogenase</fullName>
    </submittedName>
</protein>
<dbReference type="Pfam" id="PF07947">
    <property type="entry name" value="YhhN"/>
    <property type="match status" value="1"/>
</dbReference>
<reference evidence="7" key="1">
    <citation type="submission" date="2022-10" db="EMBL/GenBank/DDBJ databases">
        <title>Whole-Genome Sequencing of Brachybacterium huguangmaarense BRM-3, Isolated from Betula schmidtii.</title>
        <authorList>
            <person name="Haam D."/>
        </authorList>
    </citation>
    <scope>NUCLEOTIDE SEQUENCE</scope>
    <source>
        <strain evidence="7">BRM-3</strain>
    </source>
</reference>
<feature type="transmembrane region" description="Helical" evidence="6">
    <location>
        <begin position="86"/>
        <end position="107"/>
    </location>
</feature>
<feature type="transmembrane region" description="Helical" evidence="6">
    <location>
        <begin position="171"/>
        <end position="189"/>
    </location>
</feature>
<comment type="similarity">
    <text evidence="2">Belongs to the TMEM86 family.</text>
</comment>
<evidence type="ECO:0000313" key="8">
    <source>
        <dbReference type="Proteomes" id="UP001164305"/>
    </source>
</evidence>
<evidence type="ECO:0000256" key="2">
    <source>
        <dbReference type="ARBA" id="ARBA00007375"/>
    </source>
</evidence>
<comment type="subcellular location">
    <subcellularLocation>
        <location evidence="1">Membrane</location>
        <topology evidence="1">Multi-pass membrane protein</topology>
    </subcellularLocation>
</comment>
<evidence type="ECO:0000313" key="7">
    <source>
        <dbReference type="EMBL" id="UYG17847.1"/>
    </source>
</evidence>
<dbReference type="Proteomes" id="UP001164305">
    <property type="component" value="Chromosome"/>
</dbReference>
<keyword evidence="3 6" id="KW-0812">Transmembrane</keyword>